<dbReference type="PROSITE" id="PS50011">
    <property type="entry name" value="PROTEIN_KINASE_DOM"/>
    <property type="match status" value="1"/>
</dbReference>
<evidence type="ECO:0000256" key="2">
    <source>
        <dbReference type="ARBA" id="ARBA00022692"/>
    </source>
</evidence>
<dbReference type="GO" id="GO:0005886">
    <property type="term" value="C:plasma membrane"/>
    <property type="evidence" value="ECO:0007669"/>
    <property type="project" value="TreeGrafter"/>
</dbReference>
<dbReference type="Gene3D" id="1.10.510.10">
    <property type="entry name" value="Transferase(Phosphotransferase) domain 1"/>
    <property type="match status" value="1"/>
</dbReference>
<evidence type="ECO:0000256" key="6">
    <source>
        <dbReference type="ARBA" id="ARBA00023180"/>
    </source>
</evidence>
<dbReference type="InterPro" id="IPR011009">
    <property type="entry name" value="Kinase-like_dom_sf"/>
</dbReference>
<keyword evidence="3 7" id="KW-1133">Transmembrane helix</keyword>
<dbReference type="GO" id="GO:0004714">
    <property type="term" value="F:transmembrane receptor protein tyrosine kinase activity"/>
    <property type="evidence" value="ECO:0007669"/>
    <property type="project" value="TreeGrafter"/>
</dbReference>
<dbReference type="InterPro" id="IPR013162">
    <property type="entry name" value="CD80_C2-set"/>
</dbReference>
<evidence type="ECO:0000256" key="5">
    <source>
        <dbReference type="ARBA" id="ARBA00023157"/>
    </source>
</evidence>
<dbReference type="Proteomes" id="UP001152320">
    <property type="component" value="Chromosome 23"/>
</dbReference>
<feature type="domain" description="Ig-like" evidence="10">
    <location>
        <begin position="335"/>
        <end position="424"/>
    </location>
</feature>
<dbReference type="InterPro" id="IPR050122">
    <property type="entry name" value="RTK"/>
</dbReference>
<dbReference type="Pfam" id="PF07714">
    <property type="entry name" value="PK_Tyr_Ser-Thr"/>
    <property type="match status" value="1"/>
</dbReference>
<feature type="domain" description="Ig-like" evidence="10">
    <location>
        <begin position="120"/>
        <end position="225"/>
    </location>
</feature>
<feature type="domain" description="Protein kinase" evidence="9">
    <location>
        <begin position="574"/>
        <end position="827"/>
    </location>
</feature>
<dbReference type="PROSITE" id="PS50835">
    <property type="entry name" value="IG_LIKE"/>
    <property type="match status" value="3"/>
</dbReference>
<dbReference type="InterPro" id="IPR001245">
    <property type="entry name" value="Ser-Thr/Tyr_kinase_cat_dom"/>
</dbReference>
<evidence type="ECO:0000256" key="8">
    <source>
        <dbReference type="SAM" id="SignalP"/>
    </source>
</evidence>
<keyword evidence="6" id="KW-0325">Glycoprotein</keyword>
<comment type="caution">
    <text evidence="11">The sequence shown here is derived from an EMBL/GenBank/DDBJ whole genome shotgun (WGS) entry which is preliminary data.</text>
</comment>
<reference evidence="11" key="1">
    <citation type="submission" date="2021-10" db="EMBL/GenBank/DDBJ databases">
        <title>Tropical sea cucumber genome reveals ecological adaptation and Cuvierian tubules defense mechanism.</title>
        <authorList>
            <person name="Chen T."/>
        </authorList>
    </citation>
    <scope>NUCLEOTIDE SEQUENCE</scope>
    <source>
        <strain evidence="11">Nanhai2018</strain>
        <tissue evidence="11">Muscle</tissue>
    </source>
</reference>
<sequence>MVFALQIRFSFLLFIVFLCCYPLESDRSTYLIRVTVPLHQSVLLECSGVYMQGRKWEFEDNILYSGRFYFGKIPGESFKLYDNYSLLISSMSFHHEGRYTCKQNASEVISGYHLQVEVPPRLYMTIDEVKTSNETHQIDSSKPLFVACYAVEARPAVNLTWLLNDKVLDSNSVLHEVSKSPDNNETFDTVTLAQFRIKDEDGEISCEGSYSYAHSKFIVQANFVTYVIPETFMFHGIEDGPNIVEASKDLMVRCSAFGARPLVALSWILNDKMLQMSAWNITSNVTFNLNNNTYNSHSELIFRPQKESEDVSCLYSDEQGRTAVINTTFVTYVLPDMKISVPGFNQTNNISVTANEEVVLICAANGARPLINLTWIVEGTIQMEEEDRLKESSFDVTFHADVNTYDSYSKVRYLPYEGKQIVSCIGENAFGIKERYGIALIGYGKHGDHPSRFVILLLFVAALSILVALGVCLLIIRYKLLCGTQVSMNISEEASKEHTSKSEINNPTLTDAVSLEDKSGVAEGSVRPPNLNLPKIPDDEELSEYSCVPTEEKTYYSELKDKTTKDRMFLRKNICFILDLKMGPLYKRWMGTIDIPKKEQKCVVISTVTESVLHDSCIKWSAFVQRVLELRDTDYLVRVEGICVDTVSLYLLHEHLVCETLESYLAIKEASCGAAGRLHYMKKCLLDIIKGMEHIQAFGFLHPGISMRKILVTPKGNCKLYDYCLAEDAPKKLVFLKSSPRGLSVSSIPPEALQRNEYTKESDVWSLASIVSTMTVNDLYFGSCEDDIGVSEVYQRLRNNVLVDCLSTDPKLRLTVTQLRSCFEEAVQSSQEGKVPASSATNPVDVYYVPMKTNITTKKETYI</sequence>
<evidence type="ECO:0000256" key="7">
    <source>
        <dbReference type="SAM" id="Phobius"/>
    </source>
</evidence>
<dbReference type="InterPro" id="IPR013783">
    <property type="entry name" value="Ig-like_fold"/>
</dbReference>
<dbReference type="OrthoDB" id="6415153at2759"/>
<evidence type="ECO:0000256" key="3">
    <source>
        <dbReference type="ARBA" id="ARBA00022989"/>
    </source>
</evidence>
<feature type="transmembrane region" description="Helical" evidence="7">
    <location>
        <begin position="453"/>
        <end position="476"/>
    </location>
</feature>
<dbReference type="InterPro" id="IPR007110">
    <property type="entry name" value="Ig-like_dom"/>
</dbReference>
<dbReference type="PANTHER" id="PTHR24416">
    <property type="entry name" value="TYROSINE-PROTEIN KINASE RECEPTOR"/>
    <property type="match status" value="1"/>
</dbReference>
<dbReference type="GO" id="GO:0007169">
    <property type="term" value="P:cell surface receptor protein tyrosine kinase signaling pathway"/>
    <property type="evidence" value="ECO:0007669"/>
    <property type="project" value="TreeGrafter"/>
</dbReference>
<keyword evidence="8" id="KW-0732">Signal</keyword>
<comment type="subcellular location">
    <subcellularLocation>
        <location evidence="1">Membrane</location>
        <topology evidence="1">Single-pass membrane protein</topology>
    </subcellularLocation>
</comment>
<dbReference type="GO" id="GO:0043235">
    <property type="term" value="C:receptor complex"/>
    <property type="evidence" value="ECO:0007669"/>
    <property type="project" value="TreeGrafter"/>
</dbReference>
<keyword evidence="2 7" id="KW-0812">Transmembrane</keyword>
<name>A0A9Q0YGL0_HOLLE</name>
<dbReference type="Pfam" id="PF08205">
    <property type="entry name" value="C2-set_2"/>
    <property type="match status" value="2"/>
</dbReference>
<accession>A0A9Q0YGL0</accession>
<protein>
    <submittedName>
        <fullName evidence="11">Ephrin type-A receptor 10</fullName>
    </submittedName>
</protein>
<proteinExistence type="predicted"/>
<evidence type="ECO:0000259" key="9">
    <source>
        <dbReference type="PROSITE" id="PS50011"/>
    </source>
</evidence>
<keyword evidence="5" id="KW-1015">Disulfide bond</keyword>
<dbReference type="PANTHER" id="PTHR24416:SF611">
    <property type="entry name" value="TYROSINE-PROTEIN KINASE TRANSMEMBRANE RECEPTOR ROR"/>
    <property type="match status" value="1"/>
</dbReference>
<dbReference type="SUPFAM" id="SSF48726">
    <property type="entry name" value="Immunoglobulin"/>
    <property type="match status" value="4"/>
</dbReference>
<dbReference type="SUPFAM" id="SSF56112">
    <property type="entry name" value="Protein kinase-like (PK-like)"/>
    <property type="match status" value="1"/>
</dbReference>
<dbReference type="GO" id="GO:0005524">
    <property type="term" value="F:ATP binding"/>
    <property type="evidence" value="ECO:0007669"/>
    <property type="project" value="InterPro"/>
</dbReference>
<keyword evidence="4 7" id="KW-0472">Membrane</keyword>
<dbReference type="EMBL" id="JAIZAY010000023">
    <property type="protein sequence ID" value="KAJ8019797.1"/>
    <property type="molecule type" value="Genomic_DNA"/>
</dbReference>
<dbReference type="AlphaFoldDB" id="A0A9Q0YGL0"/>
<keyword evidence="12" id="KW-1185">Reference proteome</keyword>
<dbReference type="InterPro" id="IPR036179">
    <property type="entry name" value="Ig-like_dom_sf"/>
</dbReference>
<gene>
    <name evidence="11" type="ORF">HOLleu_41536</name>
</gene>
<feature type="chain" id="PRO_5040437518" evidence="8">
    <location>
        <begin position="26"/>
        <end position="863"/>
    </location>
</feature>
<organism evidence="11 12">
    <name type="scientific">Holothuria leucospilota</name>
    <name type="common">Black long sea cucumber</name>
    <name type="synonym">Mertensiothuria leucospilota</name>
    <dbReference type="NCBI Taxonomy" id="206669"/>
    <lineage>
        <taxon>Eukaryota</taxon>
        <taxon>Metazoa</taxon>
        <taxon>Echinodermata</taxon>
        <taxon>Eleutherozoa</taxon>
        <taxon>Echinozoa</taxon>
        <taxon>Holothuroidea</taxon>
        <taxon>Aspidochirotacea</taxon>
        <taxon>Aspidochirotida</taxon>
        <taxon>Holothuriidae</taxon>
        <taxon>Holothuria</taxon>
    </lineage>
</organism>
<evidence type="ECO:0000256" key="1">
    <source>
        <dbReference type="ARBA" id="ARBA00004167"/>
    </source>
</evidence>
<keyword evidence="11" id="KW-0675">Receptor</keyword>
<feature type="signal peptide" evidence="8">
    <location>
        <begin position="1"/>
        <end position="25"/>
    </location>
</feature>
<evidence type="ECO:0000256" key="4">
    <source>
        <dbReference type="ARBA" id="ARBA00023136"/>
    </source>
</evidence>
<feature type="domain" description="Ig-like" evidence="10">
    <location>
        <begin position="229"/>
        <end position="331"/>
    </location>
</feature>
<evidence type="ECO:0000313" key="12">
    <source>
        <dbReference type="Proteomes" id="UP001152320"/>
    </source>
</evidence>
<dbReference type="Gene3D" id="2.60.40.10">
    <property type="entry name" value="Immunoglobulins"/>
    <property type="match status" value="3"/>
</dbReference>
<evidence type="ECO:0000313" key="11">
    <source>
        <dbReference type="EMBL" id="KAJ8019797.1"/>
    </source>
</evidence>
<dbReference type="InterPro" id="IPR000719">
    <property type="entry name" value="Prot_kinase_dom"/>
</dbReference>
<evidence type="ECO:0000259" key="10">
    <source>
        <dbReference type="PROSITE" id="PS50835"/>
    </source>
</evidence>